<dbReference type="SUPFAM" id="SSF54928">
    <property type="entry name" value="RNA-binding domain, RBD"/>
    <property type="match status" value="1"/>
</dbReference>
<dbReference type="GO" id="GO:0005737">
    <property type="term" value="C:cytoplasm"/>
    <property type="evidence" value="ECO:0007669"/>
    <property type="project" value="EnsemblFungi"/>
</dbReference>
<dbReference type="Pfam" id="PF00076">
    <property type="entry name" value="RRM_1"/>
    <property type="match status" value="1"/>
</dbReference>
<keyword evidence="7" id="KW-1185">Reference proteome</keyword>
<accession>S9PVE1</accession>
<dbReference type="GeneID" id="25032859"/>
<dbReference type="InterPro" id="IPR000504">
    <property type="entry name" value="RRM_dom"/>
</dbReference>
<dbReference type="VEuPathDB" id="FungiDB:SOCG_03891"/>
<dbReference type="OrthoDB" id="431169at2759"/>
<keyword evidence="2 3" id="KW-0694">RNA-binding</keyword>
<dbReference type="Proteomes" id="UP000016088">
    <property type="component" value="Unassembled WGS sequence"/>
</dbReference>
<evidence type="ECO:0000256" key="1">
    <source>
        <dbReference type="ARBA" id="ARBA00022553"/>
    </source>
</evidence>
<evidence type="ECO:0000313" key="6">
    <source>
        <dbReference type="EMBL" id="EPX71957.1"/>
    </source>
</evidence>
<name>S9PVE1_SCHOY</name>
<dbReference type="SMART" id="SM00360">
    <property type="entry name" value="RRM"/>
    <property type="match status" value="1"/>
</dbReference>
<reference evidence="6 7" key="1">
    <citation type="journal article" date="2011" name="Science">
        <title>Comparative functional genomics of the fission yeasts.</title>
        <authorList>
            <person name="Rhind N."/>
            <person name="Chen Z."/>
            <person name="Yassour M."/>
            <person name="Thompson D.A."/>
            <person name="Haas B.J."/>
            <person name="Habib N."/>
            <person name="Wapinski I."/>
            <person name="Roy S."/>
            <person name="Lin M.F."/>
            <person name="Heiman D.I."/>
            <person name="Young S.K."/>
            <person name="Furuya K."/>
            <person name="Guo Y."/>
            <person name="Pidoux A."/>
            <person name="Chen H.M."/>
            <person name="Robbertse B."/>
            <person name="Goldberg J.M."/>
            <person name="Aoki K."/>
            <person name="Bayne E.H."/>
            <person name="Berlin A.M."/>
            <person name="Desjardins C.A."/>
            <person name="Dobbs E."/>
            <person name="Dukaj L."/>
            <person name="Fan L."/>
            <person name="FitzGerald M.G."/>
            <person name="French C."/>
            <person name="Gujja S."/>
            <person name="Hansen K."/>
            <person name="Keifenheim D."/>
            <person name="Levin J.Z."/>
            <person name="Mosher R.A."/>
            <person name="Mueller C.A."/>
            <person name="Pfiffner J."/>
            <person name="Priest M."/>
            <person name="Russ C."/>
            <person name="Smialowska A."/>
            <person name="Swoboda P."/>
            <person name="Sykes S.M."/>
            <person name="Vaughn M."/>
            <person name="Vengrova S."/>
            <person name="Yoder R."/>
            <person name="Zeng Q."/>
            <person name="Allshire R."/>
            <person name="Baulcombe D."/>
            <person name="Birren B.W."/>
            <person name="Brown W."/>
            <person name="Ekwall K."/>
            <person name="Kellis M."/>
            <person name="Leatherwood J."/>
            <person name="Levin H."/>
            <person name="Margalit H."/>
            <person name="Martienssen R."/>
            <person name="Nieduszynski C.A."/>
            <person name="Spatafora J.W."/>
            <person name="Friedman N."/>
            <person name="Dalgaard J.Z."/>
            <person name="Baumann P."/>
            <person name="Niki H."/>
            <person name="Regev A."/>
            <person name="Nusbaum C."/>
        </authorList>
    </citation>
    <scope>NUCLEOTIDE SEQUENCE [LARGE SCALE GENOMIC DNA]</scope>
    <source>
        <strain evidence="7">yFS286</strain>
    </source>
</reference>
<dbReference type="FunFam" id="3.30.70.330:FF:000089">
    <property type="entry name" value="RNA binding protein"/>
    <property type="match status" value="1"/>
</dbReference>
<proteinExistence type="predicted"/>
<keyword evidence="1" id="KW-0597">Phosphoprotein</keyword>
<dbReference type="CDD" id="cd12245">
    <property type="entry name" value="RRM_scw1_like"/>
    <property type="match status" value="1"/>
</dbReference>
<organism evidence="6 7">
    <name type="scientific">Schizosaccharomyces octosporus (strain yFS286)</name>
    <name type="common">Fission yeast</name>
    <name type="synonym">Octosporomyces octosporus</name>
    <dbReference type="NCBI Taxonomy" id="483514"/>
    <lineage>
        <taxon>Eukaryota</taxon>
        <taxon>Fungi</taxon>
        <taxon>Dikarya</taxon>
        <taxon>Ascomycota</taxon>
        <taxon>Taphrinomycotina</taxon>
        <taxon>Schizosaccharomycetes</taxon>
        <taxon>Schizosaccharomycetales</taxon>
        <taxon>Schizosaccharomycetaceae</taxon>
        <taxon>Schizosaccharomyces</taxon>
    </lineage>
</organism>
<dbReference type="InterPro" id="IPR012677">
    <property type="entry name" value="Nucleotide-bd_a/b_plait_sf"/>
</dbReference>
<feature type="region of interest" description="Disordered" evidence="4">
    <location>
        <begin position="195"/>
        <end position="216"/>
    </location>
</feature>
<gene>
    <name evidence="6" type="ORF">SOCG_03891</name>
</gene>
<evidence type="ECO:0000259" key="5">
    <source>
        <dbReference type="PROSITE" id="PS50102"/>
    </source>
</evidence>
<protein>
    <submittedName>
        <fullName evidence="6">RNA-binding protein Scw1</fullName>
    </submittedName>
</protein>
<dbReference type="RefSeq" id="XP_013019255.1">
    <property type="nucleotide sequence ID" value="XM_013163801.1"/>
</dbReference>
<dbReference type="Gene3D" id="3.30.70.330">
    <property type="match status" value="1"/>
</dbReference>
<dbReference type="PANTHER" id="PTHR10501">
    <property type="entry name" value="U1 SMALL NUCLEAR RIBONUCLEOPROTEIN A/U2 SMALL NUCLEAR RIBONUCLEOPROTEIN B"/>
    <property type="match status" value="1"/>
</dbReference>
<evidence type="ECO:0000256" key="3">
    <source>
        <dbReference type="PROSITE-ProRule" id="PRU00176"/>
    </source>
</evidence>
<evidence type="ECO:0000313" key="7">
    <source>
        <dbReference type="Proteomes" id="UP000016088"/>
    </source>
</evidence>
<evidence type="ECO:0000256" key="4">
    <source>
        <dbReference type="SAM" id="MobiDB-lite"/>
    </source>
</evidence>
<dbReference type="PROSITE" id="PS50102">
    <property type="entry name" value="RRM"/>
    <property type="match status" value="1"/>
</dbReference>
<evidence type="ECO:0000256" key="2">
    <source>
        <dbReference type="ARBA" id="ARBA00022884"/>
    </source>
</evidence>
<feature type="region of interest" description="Disordered" evidence="4">
    <location>
        <begin position="229"/>
        <end position="250"/>
    </location>
</feature>
<dbReference type="GO" id="GO:0003723">
    <property type="term" value="F:RNA binding"/>
    <property type="evidence" value="ECO:0007669"/>
    <property type="project" value="UniProtKB-UniRule"/>
</dbReference>
<feature type="domain" description="RRM" evidence="5">
    <location>
        <begin position="418"/>
        <end position="495"/>
    </location>
</feature>
<dbReference type="EMBL" id="KE503207">
    <property type="protein sequence ID" value="EPX71957.1"/>
    <property type="molecule type" value="Genomic_DNA"/>
</dbReference>
<dbReference type="OMA" id="PGYKRLC"/>
<dbReference type="AlphaFoldDB" id="S9PVE1"/>
<dbReference type="HOGENOM" id="CLU_482467_0_0_1"/>
<dbReference type="InterPro" id="IPR035979">
    <property type="entry name" value="RBD_domain_sf"/>
</dbReference>
<sequence>MFVGSPNIGKQPPLLSKKRIPEPFNIMDDTTRGSSLVPTGILNGEDEGQMLHMSPQNPEPQLGKADADYLPAYASLNPLMEKSATPTGRLLGGLNGGLASAPPKMGFHYPRFFAIKIEDLPRNLTPREFSSTFLFASHVVSSEIVSPAPDNGPAYGLTVFSSRDAALSARDILLSSEVYGLCNVTVIDNYRKGSQTNVSDATEGSESGSRLSRNHSPIRQLFGSRDVFRRPSNHVSNPAAGSNDGVFDQSKTPQTEHFATAPNSALQSDRLWSSFPVSYPLSLANALTKDDVSSPTWSPTANKSTNLRQDTVPPVMRFNSLSINTNVSRPYFSSEQGGYAHPMSAQSPHPRVLSANGAFGVNSPPLTPSNTRDYPLSASTVPPATPFSPYASHNGIHQRIPATTPTNINPADQNPPCNTIYVGNLPPSTSEDELKALFSTQPGYKRLCFRTKGNGPMCFVEFENIPCAMEALKTLQGVCLSSSIKGGIRLSFSKNPLGVRSSSSSHNHGNVRNLHSGSMNNYGAGFFLNDSGQHDTHNSPGWANNLMYGK</sequence>
<dbReference type="eggNOG" id="KOG0118">
    <property type="taxonomic scope" value="Eukaryota"/>
</dbReference>